<keyword evidence="1" id="KW-0472">Membrane</keyword>
<sequence length="55" mass="6065">MVVLMYLSIFIGFIFPAVMIQAIKKAINKENYTEDVLIACICSGIIIATLILTNS</sequence>
<keyword evidence="3" id="KW-1185">Reference proteome</keyword>
<proteinExistence type="predicted"/>
<protein>
    <submittedName>
        <fullName evidence="2">Uncharacterized protein</fullName>
    </submittedName>
</protein>
<reference evidence="2" key="1">
    <citation type="submission" date="2020-08" db="EMBL/GenBank/DDBJ databases">
        <title>Genome public.</title>
        <authorList>
            <person name="Liu C."/>
            <person name="Sun Q."/>
        </authorList>
    </citation>
    <scope>NUCLEOTIDE SEQUENCE</scope>
    <source>
        <strain evidence="2">NSJ-12</strain>
    </source>
</reference>
<feature type="transmembrane region" description="Helical" evidence="1">
    <location>
        <begin position="35"/>
        <end position="53"/>
    </location>
</feature>
<accession>A0A926EIB0</accession>
<dbReference type="EMBL" id="JACRSY010000083">
    <property type="protein sequence ID" value="MBC8581726.1"/>
    <property type="molecule type" value="Genomic_DNA"/>
</dbReference>
<gene>
    <name evidence="2" type="ORF">H8718_19830</name>
</gene>
<evidence type="ECO:0000313" key="3">
    <source>
        <dbReference type="Proteomes" id="UP000655830"/>
    </source>
</evidence>
<dbReference type="AlphaFoldDB" id="A0A926EIB0"/>
<organism evidence="2 3">
    <name type="scientific">Zhenhengia yiwuensis</name>
    <dbReference type="NCBI Taxonomy" id="2763666"/>
    <lineage>
        <taxon>Bacteria</taxon>
        <taxon>Bacillati</taxon>
        <taxon>Bacillota</taxon>
        <taxon>Clostridia</taxon>
        <taxon>Lachnospirales</taxon>
        <taxon>Lachnospiraceae</taxon>
        <taxon>Zhenhengia</taxon>
    </lineage>
</organism>
<dbReference type="RefSeq" id="WP_249334788.1">
    <property type="nucleotide sequence ID" value="NZ_JACRSY010000083.1"/>
</dbReference>
<keyword evidence="1" id="KW-0812">Transmembrane</keyword>
<keyword evidence="1" id="KW-1133">Transmembrane helix</keyword>
<evidence type="ECO:0000256" key="1">
    <source>
        <dbReference type="SAM" id="Phobius"/>
    </source>
</evidence>
<name>A0A926EIB0_9FIRM</name>
<comment type="caution">
    <text evidence="2">The sequence shown here is derived from an EMBL/GenBank/DDBJ whole genome shotgun (WGS) entry which is preliminary data.</text>
</comment>
<feature type="transmembrane region" description="Helical" evidence="1">
    <location>
        <begin position="6"/>
        <end position="23"/>
    </location>
</feature>
<evidence type="ECO:0000313" key="2">
    <source>
        <dbReference type="EMBL" id="MBC8581726.1"/>
    </source>
</evidence>
<dbReference type="Proteomes" id="UP000655830">
    <property type="component" value="Unassembled WGS sequence"/>
</dbReference>